<feature type="domain" description="URB1 C-terminal" evidence="3">
    <location>
        <begin position="1584"/>
        <end position="1772"/>
    </location>
</feature>
<dbReference type="InterPro" id="IPR016024">
    <property type="entry name" value="ARM-type_fold"/>
</dbReference>
<dbReference type="GO" id="GO:0000466">
    <property type="term" value="P:maturation of 5.8S rRNA from tricistronic rRNA transcript (SSU-rRNA, 5.8S rRNA, LSU-rRNA)"/>
    <property type="evidence" value="ECO:0007669"/>
    <property type="project" value="TreeGrafter"/>
</dbReference>
<dbReference type="RefSeq" id="XP_066072770.1">
    <property type="nucleotide sequence ID" value="XM_066216673.1"/>
</dbReference>
<dbReference type="PANTHER" id="PTHR13500:SF0">
    <property type="entry name" value="NUCLEOLAR PRE-RIBOSOMAL-ASSOCIATED PROTEIN 1"/>
    <property type="match status" value="1"/>
</dbReference>
<dbReference type="Proteomes" id="UP001355207">
    <property type="component" value="Chromosome 1"/>
</dbReference>
<dbReference type="GeneID" id="91091550"/>
<dbReference type="InterPro" id="IPR032436">
    <property type="entry name" value="URB1_C"/>
</dbReference>
<reference evidence="5 6" key="1">
    <citation type="submission" date="2024-01" db="EMBL/GenBank/DDBJ databases">
        <title>Comparative genomics of Cryptococcus and Kwoniella reveals pathogenesis evolution and contrasting modes of karyotype evolution via chromosome fusion or intercentromeric recombination.</title>
        <authorList>
            <person name="Coelho M.A."/>
            <person name="David-Palma M."/>
            <person name="Shea T."/>
            <person name="Bowers K."/>
            <person name="McGinley-Smith S."/>
            <person name="Mohammad A.W."/>
            <person name="Gnirke A."/>
            <person name="Yurkov A.M."/>
            <person name="Nowrousian M."/>
            <person name="Sun S."/>
            <person name="Cuomo C.A."/>
            <person name="Heitman J."/>
        </authorList>
    </citation>
    <scope>NUCLEOTIDE SEQUENCE [LARGE SCALE GENOMIC DNA]</scope>
    <source>
        <strain evidence="5 6">CBS 6074</strain>
    </source>
</reference>
<dbReference type="Pfam" id="PF16201">
    <property type="entry name" value="NopRA1"/>
    <property type="match status" value="1"/>
</dbReference>
<gene>
    <name evidence="5" type="ORF">L201_000878</name>
</gene>
<evidence type="ECO:0000313" key="6">
    <source>
        <dbReference type="Proteomes" id="UP001355207"/>
    </source>
</evidence>
<dbReference type="SUPFAM" id="SSF48371">
    <property type="entry name" value="ARM repeat"/>
    <property type="match status" value="1"/>
</dbReference>
<evidence type="ECO:0000313" key="5">
    <source>
        <dbReference type="EMBL" id="WWC86007.1"/>
    </source>
</evidence>
<dbReference type="PANTHER" id="PTHR13500">
    <property type="entry name" value="NUCLEOLAR PRERIBOSOMAL-ASSOCIATED PROTEIN 1"/>
    <property type="match status" value="1"/>
</dbReference>
<proteinExistence type="predicted"/>
<feature type="domain" description="URB1 N-terminal" evidence="2">
    <location>
        <begin position="85"/>
        <end position="446"/>
    </location>
</feature>
<dbReference type="Pfam" id="PF11707">
    <property type="entry name" value="Npa1"/>
    <property type="match status" value="1"/>
</dbReference>
<dbReference type="InterPro" id="IPR059018">
    <property type="entry name" value="HEAT_URB1"/>
</dbReference>
<sequence>MMGLKRKRDLPGQTEPTAPIITRPKAGTKAFASGKAVKDALDTASPQAFVSFRQQIVTPNSSLPLAINNPTVVILQHYLDVSPTCDEIFRAWQIGDQTKTEVQAQAAVELLSEIINILTPIPFFRSSVVGLVNKLVSPSELYNEYLNRLCQSGRRDDVYHGYLLTAAAIAVDPPSSTSLGSSSSGRLGLKVWSVLVEGGSVRGLGKQMGMRRRNKEGMVGYGENDPLDKPDIRHLILRAILPLLSTSAFQAHARSILPPLYSGLASDPPITVYRVLTALWNAISGPSPGLNRKTSLVLFHEKSLEHLWQLLARQDLEATTNKTISDIVKAFLEGITTVPGQGICFTDEGWYPRRVVDESSGAGQEEENQAANGGVGDDRNDNWRKGLHNRILGNVVRKVGHKAVDDDGVVGDWMAKVFEACPELISGYWAHSALAVDPRLNARWVATMAYIGRIISLSPPSISTFRQPVPAGADSSSAPYRSRPPAITVVIESILPSPLTKSHIMKGLQHTDGLVQHVTAITLARGLQKLSVVQELFLKIEKEVDDEPSTSRENPWIKARRELEMEARRRIPELSVIIAFAQKAATMAPAEPETEAEIALTSKSAMLTEIALRIFGLCNKTMPSIAAEMKFDAGRLLVSASSASAERRARREAREGSVISDSGSVASVGTMGTAGMGGGFGQARGDVEGFEALSQLHVLQLLGEVRDWNWMNKAAGSQYTYLYHILLLNLSTRQAVTRAKTVSLLEHLLIPTLLFEHDPSELSIWLEALPRASDNVSGPMLLAQQIHLLSFLDDCFRRTSKTPYRYIEDSFALVPEFFDYSRPAEMITPVMMTILEQLNAKIMGQLISTEAAGVVLVYMRRILLGLVGKQKDLKFLLAITNKFDEMLTKAKEAGQARTGLQDVVQGMKDDLNLVQGGNVTRKTKDIDPEAHRLREEADWSARSFEQTCLTTTAEQWAESDTPVQLNTTFIAHAYDATIIRRANFILQLLPSKKGILSAVQSKSGALKLLDSCLTGLKQDQYRSQLKLAIFENDYVKKLFLSDKGNKFRNELHDLSSRLRESVPVDAVLGEAYVSDLVEALKADKKGDKIEHNLLLINPWNRFLQPEPASKALKTIIKRSDIISTIINDTISDTISAIVVATKDPAYAMSHLKDLIKLQSTSAVLLSAQTAAVDRERKTSLTGISIKKGTVRELLVVRSDAAYELIALLSTSSKEAAKSVLSVLSKDTAELDDHRIIPTLEVLLDLPADMDLDVTKLAVSVLLSPKSPTNQVESAISIIQKLFSQGEEKILAAINNLKLVDYNHSFARLTIKLAEQGIEAHQSAVNHLLDLGLQYAVRICSKIGDLTQDEEATLVHLRYAIDTTEDVKLNAQLSEPVIMAIIQDRLAVEESVRLAYTLARRVEMKASFIRQQLQALLASSAYNRCVDSACPASVRLNYIRLLHALFSASTYVSCQPNFIEPLVLLYRGTLSESDRLILNMFQLFENYRKLSVSSILKYWSSNGIVGSGNRSFDALTSLDSQKVFATCQAYPLRRTSKGSGKADQQPEVGESSYDPVFVMSLLTYTMSEGTITGLDWVEILRSNVLGLTICSLSSRDRDVRAVAGYALAKVYSLVLKKPFYERNQLLYTLRLLRHTIETPTTRLPVLTTLFFAHALRSLANPSHFLYPLTSRFLLQRPVFDPADTPMLYGMLYASGDGWKRERGWMIRFLKEGVRSEADWRVIRRRKVWSLLATLFSSSLDPMFRRTVLQSMESMISLPTAARSLVLRDSLILWLSNQWVDITRRQKNANQKLGSGNKPQTWEKEETLMILYLIEKICMNMIPNEIERIKIEDKQIGNWLAHLDIFFQRVLEDDMDVEKLEYLLRILYRISFIPKNQIVNKFLSPLTEQSHSSRLTKLLDHDSNNNLKERIISYLFHTGLNLPNTISIPYINLATNLKESIDEIRWKVEIGEAGTELSEWVKKQQRPIDWEQ</sequence>
<evidence type="ECO:0008006" key="7">
    <source>
        <dbReference type="Google" id="ProtNLM"/>
    </source>
</evidence>
<dbReference type="GO" id="GO:0005730">
    <property type="term" value="C:nucleolus"/>
    <property type="evidence" value="ECO:0007669"/>
    <property type="project" value="TreeGrafter"/>
</dbReference>
<organism evidence="5 6">
    <name type="scientific">Kwoniella dendrophila CBS 6074</name>
    <dbReference type="NCBI Taxonomy" id="1295534"/>
    <lineage>
        <taxon>Eukaryota</taxon>
        <taxon>Fungi</taxon>
        <taxon>Dikarya</taxon>
        <taxon>Basidiomycota</taxon>
        <taxon>Agaricomycotina</taxon>
        <taxon>Tremellomycetes</taxon>
        <taxon>Tremellales</taxon>
        <taxon>Cryptococcaceae</taxon>
        <taxon>Kwoniella</taxon>
    </lineage>
</organism>
<evidence type="ECO:0000259" key="3">
    <source>
        <dbReference type="Pfam" id="PF16201"/>
    </source>
</evidence>
<dbReference type="InterPro" id="IPR021714">
    <property type="entry name" value="URB1_N"/>
</dbReference>
<feature type="region of interest" description="Disordered" evidence="1">
    <location>
        <begin position="358"/>
        <end position="381"/>
    </location>
</feature>
<dbReference type="EMBL" id="CP144098">
    <property type="protein sequence ID" value="WWC86007.1"/>
    <property type="molecule type" value="Genomic_DNA"/>
</dbReference>
<protein>
    <recommendedName>
        <fullName evidence="7">Nucleolar pre-ribosomal-associated protein 1</fullName>
    </recommendedName>
</protein>
<feature type="region of interest" description="Disordered" evidence="1">
    <location>
        <begin position="1"/>
        <end position="25"/>
    </location>
</feature>
<keyword evidence="6" id="KW-1185">Reference proteome</keyword>
<dbReference type="GO" id="GO:0000463">
    <property type="term" value="P:maturation of LSU-rRNA from tricistronic rRNA transcript (SSU-rRNA, 5.8S rRNA, LSU-rRNA)"/>
    <property type="evidence" value="ECO:0007669"/>
    <property type="project" value="TreeGrafter"/>
</dbReference>
<accession>A0AAX4JMH5</accession>
<feature type="domain" description="URB1 central HEAT repeat" evidence="4">
    <location>
        <begin position="709"/>
        <end position="904"/>
    </location>
</feature>
<dbReference type="Pfam" id="PF26140">
    <property type="entry name" value="HEAT_URB1"/>
    <property type="match status" value="1"/>
</dbReference>
<evidence type="ECO:0000259" key="4">
    <source>
        <dbReference type="Pfam" id="PF26140"/>
    </source>
</evidence>
<evidence type="ECO:0000256" key="1">
    <source>
        <dbReference type="SAM" id="MobiDB-lite"/>
    </source>
</evidence>
<name>A0AAX4JMH5_9TREE</name>
<evidence type="ECO:0000259" key="2">
    <source>
        <dbReference type="Pfam" id="PF11707"/>
    </source>
</evidence>
<dbReference type="InterPro" id="IPR039844">
    <property type="entry name" value="URB1"/>
</dbReference>